<dbReference type="InterPro" id="IPR000873">
    <property type="entry name" value="AMP-dep_synth/lig_dom"/>
</dbReference>
<sequence length="567" mass="61694">MPSSQGPIASERTIAERVGNQTIYRADIDIPIPELDVLSFLFDNPGCNTRSEDAPVHIDAANPENRVTKAQARDLVRRIAHALRTRFGVGNGTIVTALSTGSYVLPNVFYGVVAAEGVYSAVPASATVEELVRFVKGAPSEIIICSDDVKPTALEAARVCGIPMSKVLVIDAGAKPALRVADTGENVLGNEILEWPRLKGEKLETPVCLVYSSGTTGLPKGVTLNHCNMVAECVIAIDQMRSQMDHLAPDMGYRTLGHLPTAHIAGMQGYFINPFYAGGPTYWMAKFDFAKFLEYMKRYQITCLFTVPPIYLLIAKSPVVTDQLVHLRHAIAGAAPLGKELQMEASRKLGGGKTFIVQTWGLSESTGSATLLNFQEQDDTGSIGRLLPSITARLVDDNDVDAPPNTPGEILLKGPIIFRSYHRNPTATNEAFTPDGWFRTGDVGVFRDGLFYIIDRKKELIKYKGLQVAPAELEDLLVSHPLILDAAVIGVPQGHTEVPRAYVVADRSKISAAEIEAFVKDRLASYKQLRGGVVFLDAIPKSPSGKIMRKDLRELAKKESRETGAKL</sequence>
<dbReference type="GO" id="GO:0016405">
    <property type="term" value="F:CoA-ligase activity"/>
    <property type="evidence" value="ECO:0007669"/>
    <property type="project" value="TreeGrafter"/>
</dbReference>
<dbReference type="GO" id="GO:0019748">
    <property type="term" value="P:secondary metabolic process"/>
    <property type="evidence" value="ECO:0007669"/>
    <property type="project" value="TreeGrafter"/>
</dbReference>
<feature type="domain" description="AMP-dependent synthetase/ligase" evidence="3">
    <location>
        <begin position="50"/>
        <end position="422"/>
    </location>
</feature>
<dbReference type="Gene3D" id="3.40.50.12780">
    <property type="entry name" value="N-terminal domain of ligase-like"/>
    <property type="match status" value="1"/>
</dbReference>
<dbReference type="PANTHER" id="PTHR24096:SF149">
    <property type="entry name" value="AMP-BINDING DOMAIN-CONTAINING PROTEIN-RELATED"/>
    <property type="match status" value="1"/>
</dbReference>
<keyword evidence="2" id="KW-0436">Ligase</keyword>
<evidence type="ECO:0000256" key="1">
    <source>
        <dbReference type="ARBA" id="ARBA00006432"/>
    </source>
</evidence>
<protein>
    <submittedName>
        <fullName evidence="5">Acetyl-CoA synthetase-like protein</fullName>
    </submittedName>
</protein>
<dbReference type="InterPro" id="IPR025110">
    <property type="entry name" value="AMP-bd_C"/>
</dbReference>
<evidence type="ECO:0000259" key="3">
    <source>
        <dbReference type="Pfam" id="PF00501"/>
    </source>
</evidence>
<organism evidence="5 6">
    <name type="scientific">Trichodelitschia bisporula</name>
    <dbReference type="NCBI Taxonomy" id="703511"/>
    <lineage>
        <taxon>Eukaryota</taxon>
        <taxon>Fungi</taxon>
        <taxon>Dikarya</taxon>
        <taxon>Ascomycota</taxon>
        <taxon>Pezizomycotina</taxon>
        <taxon>Dothideomycetes</taxon>
        <taxon>Dothideomycetes incertae sedis</taxon>
        <taxon>Phaeotrichales</taxon>
        <taxon>Phaeotrichaceae</taxon>
        <taxon>Trichodelitschia</taxon>
    </lineage>
</organism>
<proteinExistence type="inferred from homology"/>
<evidence type="ECO:0000259" key="4">
    <source>
        <dbReference type="Pfam" id="PF13193"/>
    </source>
</evidence>
<name>A0A6G1HPS9_9PEZI</name>
<dbReference type="Gene3D" id="3.30.300.30">
    <property type="match status" value="1"/>
</dbReference>
<dbReference type="Pfam" id="PF13193">
    <property type="entry name" value="AMP-binding_C"/>
    <property type="match status" value="1"/>
</dbReference>
<dbReference type="CDD" id="cd05911">
    <property type="entry name" value="Firefly_Luc_like"/>
    <property type="match status" value="1"/>
</dbReference>
<keyword evidence="6" id="KW-1185">Reference proteome</keyword>
<comment type="similarity">
    <text evidence="1">Belongs to the ATP-dependent AMP-binding enzyme family.</text>
</comment>
<dbReference type="FunFam" id="3.30.300.30:FF:000007">
    <property type="entry name" value="4-coumarate--CoA ligase 2"/>
    <property type="match status" value="1"/>
</dbReference>
<reference evidence="5" key="1">
    <citation type="journal article" date="2020" name="Stud. Mycol.">
        <title>101 Dothideomycetes genomes: a test case for predicting lifestyles and emergence of pathogens.</title>
        <authorList>
            <person name="Haridas S."/>
            <person name="Albert R."/>
            <person name="Binder M."/>
            <person name="Bloem J."/>
            <person name="Labutti K."/>
            <person name="Salamov A."/>
            <person name="Andreopoulos B."/>
            <person name="Baker S."/>
            <person name="Barry K."/>
            <person name="Bills G."/>
            <person name="Bluhm B."/>
            <person name="Cannon C."/>
            <person name="Castanera R."/>
            <person name="Culley D."/>
            <person name="Daum C."/>
            <person name="Ezra D."/>
            <person name="Gonzalez J."/>
            <person name="Henrissat B."/>
            <person name="Kuo A."/>
            <person name="Liang C."/>
            <person name="Lipzen A."/>
            <person name="Lutzoni F."/>
            <person name="Magnuson J."/>
            <person name="Mondo S."/>
            <person name="Nolan M."/>
            <person name="Ohm R."/>
            <person name="Pangilinan J."/>
            <person name="Park H.-J."/>
            <person name="Ramirez L."/>
            <person name="Alfaro M."/>
            <person name="Sun H."/>
            <person name="Tritt A."/>
            <person name="Yoshinaga Y."/>
            <person name="Zwiers L.-H."/>
            <person name="Turgeon B."/>
            <person name="Goodwin S."/>
            <person name="Spatafora J."/>
            <person name="Crous P."/>
            <person name="Grigoriev I."/>
        </authorList>
    </citation>
    <scope>NUCLEOTIDE SEQUENCE</scope>
    <source>
        <strain evidence="5">CBS 262.69</strain>
    </source>
</reference>
<dbReference type="InterPro" id="IPR045851">
    <property type="entry name" value="AMP-bd_C_sf"/>
</dbReference>
<dbReference type="InterPro" id="IPR042099">
    <property type="entry name" value="ANL_N_sf"/>
</dbReference>
<feature type="domain" description="AMP-binding enzyme C-terminal" evidence="4">
    <location>
        <begin position="472"/>
        <end position="546"/>
    </location>
</feature>
<dbReference type="PROSITE" id="PS00455">
    <property type="entry name" value="AMP_BINDING"/>
    <property type="match status" value="1"/>
</dbReference>
<dbReference type="InterPro" id="IPR020845">
    <property type="entry name" value="AMP-binding_CS"/>
</dbReference>
<dbReference type="Pfam" id="PF00501">
    <property type="entry name" value="AMP-binding"/>
    <property type="match status" value="1"/>
</dbReference>
<dbReference type="SUPFAM" id="SSF56801">
    <property type="entry name" value="Acetyl-CoA synthetase-like"/>
    <property type="match status" value="1"/>
</dbReference>
<dbReference type="Proteomes" id="UP000799640">
    <property type="component" value="Unassembled WGS sequence"/>
</dbReference>
<dbReference type="AlphaFoldDB" id="A0A6G1HPS9"/>
<evidence type="ECO:0000256" key="2">
    <source>
        <dbReference type="ARBA" id="ARBA00022598"/>
    </source>
</evidence>
<dbReference type="OrthoDB" id="1898221at2759"/>
<evidence type="ECO:0000313" key="6">
    <source>
        <dbReference type="Proteomes" id="UP000799640"/>
    </source>
</evidence>
<dbReference type="EMBL" id="ML996701">
    <property type="protein sequence ID" value="KAF2398020.1"/>
    <property type="molecule type" value="Genomic_DNA"/>
</dbReference>
<accession>A0A6G1HPS9</accession>
<evidence type="ECO:0000313" key="5">
    <source>
        <dbReference type="EMBL" id="KAF2398020.1"/>
    </source>
</evidence>
<dbReference type="PANTHER" id="PTHR24096">
    <property type="entry name" value="LONG-CHAIN-FATTY-ACID--COA LIGASE"/>
    <property type="match status" value="1"/>
</dbReference>
<gene>
    <name evidence="5" type="ORF">EJ06DRAFT_532382</name>
</gene>